<evidence type="ECO:0000313" key="4">
    <source>
        <dbReference type="Proteomes" id="UP000016927"/>
    </source>
</evidence>
<proteinExistence type="predicted"/>
<accession>R0KPL5</accession>
<sequence>MFQKNIFFIYKIFASVEYSLFTNQVSDSDIDVSDSKNEYRITSPNPQQSKEENGFSATENEQKTSAKTQNDVKDNMEDVERGNVSELASINNIKTTFTSSDPVREQVYNETTVKDDLISKLLKKETFWHFFVRNHGRKLIEGFIFLALVFLIYVFISGETFKFFYLGVMFLATSFLCILLLYRYEWKNFPPFSYF</sequence>
<dbReference type="HOGENOM" id="CLU_1396715_0_0_1"/>
<gene>
    <name evidence="3" type="ORF">NBO_519g0002</name>
</gene>
<dbReference type="VEuPathDB" id="MicrosporidiaDB:NBO_519g0002"/>
<organism evidence="3 4">
    <name type="scientific">Nosema bombycis (strain CQ1 / CVCC 102059)</name>
    <name type="common">Microsporidian parasite</name>
    <name type="synonym">Pebrine of silkworm</name>
    <dbReference type="NCBI Taxonomy" id="578461"/>
    <lineage>
        <taxon>Eukaryota</taxon>
        <taxon>Fungi</taxon>
        <taxon>Fungi incertae sedis</taxon>
        <taxon>Microsporidia</taxon>
        <taxon>Nosematidae</taxon>
        <taxon>Nosema</taxon>
    </lineage>
</organism>
<evidence type="ECO:0000313" key="3">
    <source>
        <dbReference type="EMBL" id="EOB12132.1"/>
    </source>
</evidence>
<feature type="transmembrane region" description="Helical" evidence="2">
    <location>
        <begin position="139"/>
        <end position="157"/>
    </location>
</feature>
<keyword evidence="2" id="KW-0472">Membrane</keyword>
<evidence type="ECO:0000256" key="2">
    <source>
        <dbReference type="SAM" id="Phobius"/>
    </source>
</evidence>
<feature type="region of interest" description="Disordered" evidence="1">
    <location>
        <begin position="30"/>
        <end position="74"/>
    </location>
</feature>
<reference evidence="3 4" key="1">
    <citation type="journal article" date="2013" name="BMC Genomics">
        <title>Comparative genomics of parasitic silkworm microsporidia reveal an association between genome expansion and host adaptation.</title>
        <authorList>
            <person name="Pan G."/>
            <person name="Xu J."/>
            <person name="Li T."/>
            <person name="Xia Q."/>
            <person name="Liu S.L."/>
            <person name="Zhang G."/>
            <person name="Li S."/>
            <person name="Li C."/>
            <person name="Liu H."/>
            <person name="Yang L."/>
            <person name="Liu T."/>
            <person name="Zhang X."/>
            <person name="Wu Z."/>
            <person name="Fan W."/>
            <person name="Dang X."/>
            <person name="Xiang H."/>
            <person name="Tao M."/>
            <person name="Li Y."/>
            <person name="Hu J."/>
            <person name="Li Z."/>
            <person name="Lin L."/>
            <person name="Luo J."/>
            <person name="Geng L."/>
            <person name="Wang L."/>
            <person name="Long M."/>
            <person name="Wan Y."/>
            <person name="He N."/>
            <person name="Zhang Z."/>
            <person name="Lu C."/>
            <person name="Keeling P.J."/>
            <person name="Wang J."/>
            <person name="Xiang Z."/>
            <person name="Zhou Z."/>
        </authorList>
    </citation>
    <scope>NUCLEOTIDE SEQUENCE [LARGE SCALE GENOMIC DNA]</scope>
    <source>
        <strain evidence="4">CQ1 / CVCC 102059</strain>
    </source>
</reference>
<feature type="transmembrane region" description="Helical" evidence="2">
    <location>
        <begin position="163"/>
        <end position="182"/>
    </location>
</feature>
<name>R0KPL5_NOSB1</name>
<protein>
    <submittedName>
        <fullName evidence="3">Uncharacterized protein</fullName>
    </submittedName>
</protein>
<keyword evidence="4" id="KW-1185">Reference proteome</keyword>
<dbReference type="Proteomes" id="UP000016927">
    <property type="component" value="Unassembled WGS sequence"/>
</dbReference>
<keyword evidence="2" id="KW-1133">Transmembrane helix</keyword>
<keyword evidence="2" id="KW-0812">Transmembrane</keyword>
<evidence type="ECO:0000256" key="1">
    <source>
        <dbReference type="SAM" id="MobiDB-lite"/>
    </source>
</evidence>
<feature type="compositionally biased region" description="Basic and acidic residues" evidence="1">
    <location>
        <begin position="60"/>
        <end position="74"/>
    </location>
</feature>
<dbReference type="AlphaFoldDB" id="R0KPL5"/>
<dbReference type="EMBL" id="KB909427">
    <property type="protein sequence ID" value="EOB12132.1"/>
    <property type="molecule type" value="Genomic_DNA"/>
</dbReference>